<dbReference type="EMBL" id="ML977556">
    <property type="protein sequence ID" value="KAF2008127.1"/>
    <property type="molecule type" value="Genomic_DNA"/>
</dbReference>
<evidence type="ECO:0000313" key="4">
    <source>
        <dbReference type="Proteomes" id="UP000799779"/>
    </source>
</evidence>
<dbReference type="Proteomes" id="UP000799779">
    <property type="component" value="Unassembled WGS sequence"/>
</dbReference>
<keyword evidence="4" id="KW-1185">Reference proteome</keyword>
<evidence type="ECO:0000256" key="2">
    <source>
        <dbReference type="SAM" id="SignalP"/>
    </source>
</evidence>
<dbReference type="OrthoDB" id="3787952at2759"/>
<proteinExistence type="predicted"/>
<name>A0A6A5X5L2_9PLEO</name>
<reference evidence="3" key="1">
    <citation type="journal article" date="2020" name="Stud. Mycol.">
        <title>101 Dothideomycetes genomes: a test case for predicting lifestyles and emergence of pathogens.</title>
        <authorList>
            <person name="Haridas S."/>
            <person name="Albert R."/>
            <person name="Binder M."/>
            <person name="Bloem J."/>
            <person name="Labutti K."/>
            <person name="Salamov A."/>
            <person name="Andreopoulos B."/>
            <person name="Baker S."/>
            <person name="Barry K."/>
            <person name="Bills G."/>
            <person name="Bluhm B."/>
            <person name="Cannon C."/>
            <person name="Castanera R."/>
            <person name="Culley D."/>
            <person name="Daum C."/>
            <person name="Ezra D."/>
            <person name="Gonzalez J."/>
            <person name="Henrissat B."/>
            <person name="Kuo A."/>
            <person name="Liang C."/>
            <person name="Lipzen A."/>
            <person name="Lutzoni F."/>
            <person name="Magnuson J."/>
            <person name="Mondo S."/>
            <person name="Nolan M."/>
            <person name="Ohm R."/>
            <person name="Pangilinan J."/>
            <person name="Park H.-J."/>
            <person name="Ramirez L."/>
            <person name="Alfaro M."/>
            <person name="Sun H."/>
            <person name="Tritt A."/>
            <person name="Yoshinaga Y."/>
            <person name="Zwiers L.-H."/>
            <person name="Turgeon B."/>
            <person name="Goodwin S."/>
            <person name="Spatafora J."/>
            <person name="Crous P."/>
            <person name="Grigoriev I."/>
        </authorList>
    </citation>
    <scope>NUCLEOTIDE SEQUENCE</scope>
    <source>
        <strain evidence="3">CBS 123094</strain>
    </source>
</reference>
<keyword evidence="2" id="KW-0732">Signal</keyword>
<organism evidence="3 4">
    <name type="scientific">Amniculicola lignicola CBS 123094</name>
    <dbReference type="NCBI Taxonomy" id="1392246"/>
    <lineage>
        <taxon>Eukaryota</taxon>
        <taxon>Fungi</taxon>
        <taxon>Dikarya</taxon>
        <taxon>Ascomycota</taxon>
        <taxon>Pezizomycotina</taxon>
        <taxon>Dothideomycetes</taxon>
        <taxon>Pleosporomycetidae</taxon>
        <taxon>Pleosporales</taxon>
        <taxon>Amniculicolaceae</taxon>
        <taxon>Amniculicola</taxon>
    </lineage>
</organism>
<protein>
    <submittedName>
        <fullName evidence="3">Uncharacterized protein</fullName>
    </submittedName>
</protein>
<dbReference type="AlphaFoldDB" id="A0A6A5X5L2"/>
<feature type="signal peptide" evidence="2">
    <location>
        <begin position="1"/>
        <end position="20"/>
    </location>
</feature>
<feature type="region of interest" description="Disordered" evidence="1">
    <location>
        <begin position="18"/>
        <end position="38"/>
    </location>
</feature>
<feature type="chain" id="PRO_5025599177" evidence="2">
    <location>
        <begin position="21"/>
        <end position="203"/>
    </location>
</feature>
<sequence length="203" mass="22568">MLSSLLLSTLLTSFLPTTLSSPHGRPEPEPFPQAQAPLPYPRTYTGSFYGYGYISVINAKSRASLGCLSDDAKLIVNLPGECAEYYLSDSQFSVLDTVTDESKGLVSFENAGAKQPDTKDIFWIYDSENAGLVTDFWMQNGLITANDEQNDRKNVSTFYVADTPKPGLAFNVTTVEQKVPISWIWRPNCDRTDKKTKWCNGEV</sequence>
<gene>
    <name evidence="3" type="ORF">P154DRAFT_614499</name>
</gene>
<accession>A0A6A5X5L2</accession>
<evidence type="ECO:0000313" key="3">
    <source>
        <dbReference type="EMBL" id="KAF2008127.1"/>
    </source>
</evidence>
<evidence type="ECO:0000256" key="1">
    <source>
        <dbReference type="SAM" id="MobiDB-lite"/>
    </source>
</evidence>